<dbReference type="AlphaFoldDB" id="A0A2M4B0K7"/>
<sequence>MLSVCCLFCCALLTHCWSLCLKKPSPRPAFCGEGNRTEAITGPYPGKGVIDKEENRGRAKNRGTTIRLKIPFKESAIAGGLVWFPVRKKIHRFRRLNYVPALSSWSKFLRPLAALLFVLGYLAEEQTKESP</sequence>
<feature type="signal peptide" evidence="1">
    <location>
        <begin position="1"/>
        <end position="18"/>
    </location>
</feature>
<keyword evidence="1" id="KW-0732">Signal</keyword>
<name>A0A2M4B0K7_9DIPT</name>
<evidence type="ECO:0000256" key="1">
    <source>
        <dbReference type="SAM" id="SignalP"/>
    </source>
</evidence>
<proteinExistence type="predicted"/>
<organism evidence="2">
    <name type="scientific">Anopheles triannulatus</name>
    <dbReference type="NCBI Taxonomy" id="58253"/>
    <lineage>
        <taxon>Eukaryota</taxon>
        <taxon>Metazoa</taxon>
        <taxon>Ecdysozoa</taxon>
        <taxon>Arthropoda</taxon>
        <taxon>Hexapoda</taxon>
        <taxon>Insecta</taxon>
        <taxon>Pterygota</taxon>
        <taxon>Neoptera</taxon>
        <taxon>Endopterygota</taxon>
        <taxon>Diptera</taxon>
        <taxon>Nematocera</taxon>
        <taxon>Culicoidea</taxon>
        <taxon>Culicidae</taxon>
        <taxon>Anophelinae</taxon>
        <taxon>Anopheles</taxon>
    </lineage>
</organism>
<reference evidence="2" key="1">
    <citation type="submission" date="2018-01" db="EMBL/GenBank/DDBJ databases">
        <title>An insight into the sialome of Amazonian anophelines.</title>
        <authorList>
            <person name="Ribeiro J.M."/>
            <person name="Scarpassa V."/>
            <person name="Calvo E."/>
        </authorList>
    </citation>
    <scope>NUCLEOTIDE SEQUENCE</scope>
    <source>
        <tissue evidence="2">Salivary glands</tissue>
    </source>
</reference>
<protein>
    <submittedName>
        <fullName evidence="2">Putative secreted protein</fullName>
    </submittedName>
</protein>
<accession>A0A2M4B0K7</accession>
<evidence type="ECO:0000313" key="2">
    <source>
        <dbReference type="EMBL" id="MBW46583.1"/>
    </source>
</evidence>
<dbReference type="EMBL" id="GGFK01013262">
    <property type="protein sequence ID" value="MBW46583.1"/>
    <property type="molecule type" value="Transcribed_RNA"/>
</dbReference>
<feature type="chain" id="PRO_5014901944" evidence="1">
    <location>
        <begin position="19"/>
        <end position="131"/>
    </location>
</feature>